<keyword evidence="2" id="KW-1185">Reference proteome</keyword>
<sequence length="128" mass="14569">MERFEAVKWLQKTLEGEGNAALLFDQLQEAWQTLDMLSEYLLPETVISLLLAQYMPGKDKEPTMRLDLGLREFFALKAAVACYETLLRRSDTGDEEKLALCVVERLHQRLFAATVHQPQEGAKAALSR</sequence>
<comment type="caution">
    <text evidence="1">The sequence shown here is derived from an EMBL/GenBank/DDBJ whole genome shotgun (WGS) entry which is preliminary data.</text>
</comment>
<dbReference type="RefSeq" id="WP_220208897.1">
    <property type="nucleotide sequence ID" value="NZ_BNJK01000002.1"/>
</dbReference>
<evidence type="ECO:0000313" key="2">
    <source>
        <dbReference type="Proteomes" id="UP000597444"/>
    </source>
</evidence>
<dbReference type="Proteomes" id="UP000597444">
    <property type="component" value="Unassembled WGS sequence"/>
</dbReference>
<name>A0A8J3N8D1_9CHLR</name>
<reference evidence="1" key="1">
    <citation type="submission" date="2020-10" db="EMBL/GenBank/DDBJ databases">
        <title>Taxonomic study of unclassified bacteria belonging to the class Ktedonobacteria.</title>
        <authorList>
            <person name="Yabe S."/>
            <person name="Wang C.M."/>
            <person name="Zheng Y."/>
            <person name="Sakai Y."/>
            <person name="Cavaletti L."/>
            <person name="Monciardini P."/>
            <person name="Donadio S."/>
        </authorList>
    </citation>
    <scope>NUCLEOTIDE SEQUENCE</scope>
    <source>
        <strain evidence="1">ID150040</strain>
    </source>
</reference>
<evidence type="ECO:0000313" key="1">
    <source>
        <dbReference type="EMBL" id="GHO98132.1"/>
    </source>
</evidence>
<gene>
    <name evidence="1" type="ORF">KSF_081800</name>
</gene>
<proteinExistence type="predicted"/>
<organism evidence="1 2">
    <name type="scientific">Reticulibacter mediterranei</name>
    <dbReference type="NCBI Taxonomy" id="2778369"/>
    <lineage>
        <taxon>Bacteria</taxon>
        <taxon>Bacillati</taxon>
        <taxon>Chloroflexota</taxon>
        <taxon>Ktedonobacteria</taxon>
        <taxon>Ktedonobacterales</taxon>
        <taxon>Reticulibacteraceae</taxon>
        <taxon>Reticulibacter</taxon>
    </lineage>
</organism>
<accession>A0A8J3N8D1</accession>
<protein>
    <submittedName>
        <fullName evidence="1">Uncharacterized protein</fullName>
    </submittedName>
</protein>
<dbReference type="AlphaFoldDB" id="A0A8J3N8D1"/>
<dbReference type="EMBL" id="BNJK01000002">
    <property type="protein sequence ID" value="GHO98132.1"/>
    <property type="molecule type" value="Genomic_DNA"/>
</dbReference>